<dbReference type="RefSeq" id="WP_189897579.1">
    <property type="nucleotide sequence ID" value="NZ_BNBC01000004.1"/>
</dbReference>
<reference evidence="1" key="1">
    <citation type="journal article" date="2014" name="Int. J. Syst. Evol. Microbiol.">
        <title>Complete genome sequence of Corynebacterium casei LMG S-19264T (=DSM 44701T), isolated from a smear-ripened cheese.</title>
        <authorList>
            <consortium name="US DOE Joint Genome Institute (JGI-PGF)"/>
            <person name="Walter F."/>
            <person name="Albersmeier A."/>
            <person name="Kalinowski J."/>
            <person name="Ruckert C."/>
        </authorList>
    </citation>
    <scope>NUCLEOTIDE SEQUENCE</scope>
    <source>
        <strain evidence="1">JCM 3302</strain>
    </source>
</reference>
<dbReference type="Proteomes" id="UP000641386">
    <property type="component" value="Unassembled WGS sequence"/>
</dbReference>
<protein>
    <recommendedName>
        <fullName evidence="3">Acyl-CoA carboxylase subunit epsilon</fullName>
    </recommendedName>
</protein>
<proteinExistence type="predicted"/>
<keyword evidence="2" id="KW-1185">Reference proteome</keyword>
<name>A0A919DM15_9ACTN</name>
<evidence type="ECO:0000313" key="1">
    <source>
        <dbReference type="EMBL" id="GHE61869.1"/>
    </source>
</evidence>
<dbReference type="Pfam" id="PF13822">
    <property type="entry name" value="ACC_epsilon"/>
    <property type="match status" value="1"/>
</dbReference>
<dbReference type="GO" id="GO:0004658">
    <property type="term" value="F:propionyl-CoA carboxylase activity"/>
    <property type="evidence" value="ECO:0007669"/>
    <property type="project" value="InterPro"/>
</dbReference>
<gene>
    <name evidence="1" type="ORF">GCM10014715_14270</name>
</gene>
<comment type="caution">
    <text evidence="1">The sequence shown here is derived from an EMBL/GenBank/DDBJ whole genome shotgun (WGS) entry which is preliminary data.</text>
</comment>
<dbReference type="EMBL" id="BNBC01000004">
    <property type="protein sequence ID" value="GHE61869.1"/>
    <property type="molecule type" value="Genomic_DNA"/>
</dbReference>
<evidence type="ECO:0000313" key="2">
    <source>
        <dbReference type="Proteomes" id="UP000641386"/>
    </source>
</evidence>
<sequence>MAGPDEPTPLVRVLRGNPDPAELAAITAVMALVIRRRAADAPDDRAAYASWAGTERFRAPRRPFRRTTS</sequence>
<reference evidence="1" key="2">
    <citation type="submission" date="2020-09" db="EMBL/GenBank/DDBJ databases">
        <authorList>
            <person name="Sun Q."/>
            <person name="Ohkuma M."/>
        </authorList>
    </citation>
    <scope>NUCLEOTIDE SEQUENCE</scope>
    <source>
        <strain evidence="1">JCM 3302</strain>
    </source>
</reference>
<dbReference type="InterPro" id="IPR032716">
    <property type="entry name" value="ACC_epsilon"/>
</dbReference>
<accession>A0A919DM15</accession>
<dbReference type="AlphaFoldDB" id="A0A919DM15"/>
<dbReference type="GO" id="GO:0003989">
    <property type="term" value="F:acetyl-CoA carboxylase activity"/>
    <property type="evidence" value="ECO:0007669"/>
    <property type="project" value="InterPro"/>
</dbReference>
<organism evidence="1 2">
    <name type="scientific">Streptomyces spiralis</name>
    <dbReference type="NCBI Taxonomy" id="66376"/>
    <lineage>
        <taxon>Bacteria</taxon>
        <taxon>Bacillati</taxon>
        <taxon>Actinomycetota</taxon>
        <taxon>Actinomycetes</taxon>
        <taxon>Kitasatosporales</taxon>
        <taxon>Streptomycetaceae</taxon>
        <taxon>Streptomyces</taxon>
    </lineage>
</organism>
<evidence type="ECO:0008006" key="3">
    <source>
        <dbReference type="Google" id="ProtNLM"/>
    </source>
</evidence>